<dbReference type="SUPFAM" id="SSF52540">
    <property type="entry name" value="P-loop containing nucleoside triphosphate hydrolases"/>
    <property type="match status" value="1"/>
</dbReference>
<evidence type="ECO:0000259" key="7">
    <source>
        <dbReference type="Pfam" id="PF18052"/>
    </source>
</evidence>
<keyword evidence="11" id="KW-1185">Reference proteome</keyword>
<evidence type="ECO:0000256" key="3">
    <source>
        <dbReference type="ARBA" id="ARBA00022821"/>
    </source>
</evidence>
<sequence>MEEADQDLDFDGAAHAALPPAVVTLAPFSYIPSPSRRRLSSLNFTQSSRSVPPPPKNVAWLSLQGRLVNAEEASSARAIGGGLSREEAVAWELFSPIQRFLLVAVIGVAVAESKKNQLIWQLTKSVELRCGRERGLFTRWQTYYADQVLSSMQQKLDGLCEQVNNVRDHSGAGCEMAITKNSESPCIEVFGSDKIKFVDCGCWLCDQHRDLYKGFVGNSVRKSSGGDEDFQYKLTFSNDAEPEERRMSDLSDWASSVTSSAEIQMNTLAIEQDVDNLKRDCEEKEATIKELTTLLHSSDVAGLKRIAELEDIIRRKNTIITKLKKDMVVLEQKVVHFTRLRRSSFPASNSSTTNSGICPHMADNLLYDLDSTTSPSSSDSDCSPVDRPHVLVAKLEEISIKNSNSASTRSQMSEPAKSSCSFERPTDKPSKFRSITLDFVSANTTRPFGSQESVSCKINTTQFFNPKAKDSLKSNYIVPDHRKAEYSFRCEAEKMAEVAGLLVSPFLQVFFERLASREFVDFFRRRKLDNGLLKKLEITLLSVNAVLEDAEEKQVASTLVKKWLDELKDVVFDAEDILDEIDTEALRSKLDDDLQSTSNKVRKYISSSLNRFAMEIELKIKEVLERLDHLVKQKDVIGLKEGIRAKSSEKATTSLIQEFGICGRNEDKEIIISSLLSKDVSDDELRVIAVVGMGGIGKTTLAQLVYNDNRVMEHFDLKAWVCVSNEFDVFRMTKIILKTVGSTDADSENLDWLQVTLKEKLVGKKFLLVLDDVWNENYADWEVLSNPFKSGRQGSRVLVTTREERFASAMHPTLTYPLSLLSEEDCWSLFVKHAFRDGNSNAHPELEITARQIVKKCEGLPLAAKTIGCLLWSKLDVDEWKTILKSDLWDFPDIIPALRLSYKYLPSHLKRCFAYCSIFPQDYRFKKDTLILLWMAEGFLQQSKEKTMEQVGEDYFTDLVSRSLFQKSCDDEFCFVMHDLVNDLARFVSGQFCFRLEGDSAHEIGNKTRHFSTVGRSFDYVKKLETLYKAKGLRTFLPVDDCYKILTKELSHDLLQRELGKLANLKGELTISELQNVESPADALDASLKNMKHLQQLALEWNTDSYVTSTISDSQGIVLDSLQPHTNLKELTIDKYAVGPEFYGSSSSIKPFGALKHLQFFDLPEWEKWSSFGDENGGGTSFSHLEKLEIVNCPKLTGALSIHLPSLAKLKIANCPQLVASLPRAPALCELELSNCKEVPLKEFPAGLQKLAIGGYDALESNGSLLATVKDLRIWDCRKLEFPMHVNFSSLETLELINSCHSLRSLQLNMIPKLKTITISGCMNLESLEQDEHDLVASSIRIEACPDFVSFPKGGLRAPELARFRVMDCPRLRSLPHKMHVFLPCLENLVVRGCPQIESFPKGGLPTTLISVSIIRCDKLVASRKSWGFQKLPSLTALQITGDSENIKLFPEAGLLPTSLTFLCITHFQNMESLHKKGLQHLNSLRKLEIRYCHKFKFMPEEGLPDSLRSLEIEDCPLLEKQLKRRKGKEWCKIAHIPSIRIGGELIWTI</sequence>
<dbReference type="FunFam" id="3.40.50.300:FF:001091">
    <property type="entry name" value="Probable disease resistance protein At1g61300"/>
    <property type="match status" value="1"/>
</dbReference>
<protein>
    <submittedName>
        <fullName evidence="10">Putative disease resistance RPP13-like protein 1</fullName>
    </submittedName>
</protein>
<dbReference type="InterPro" id="IPR056789">
    <property type="entry name" value="LRR_R13L1-DRL21"/>
</dbReference>
<evidence type="ECO:0000256" key="5">
    <source>
        <dbReference type="SAM" id="MobiDB-lite"/>
    </source>
</evidence>
<keyword evidence="2" id="KW-0547">Nucleotide-binding</keyword>
<dbReference type="InterPro" id="IPR041118">
    <property type="entry name" value="Rx_N"/>
</dbReference>
<dbReference type="Gene3D" id="3.80.10.10">
    <property type="entry name" value="Ribonuclease Inhibitor"/>
    <property type="match status" value="2"/>
</dbReference>
<dbReference type="PRINTS" id="PR00364">
    <property type="entry name" value="DISEASERSIST"/>
</dbReference>
<dbReference type="Proteomes" id="UP000516437">
    <property type="component" value="Chromosome 1"/>
</dbReference>
<gene>
    <name evidence="10" type="ORF">CJ030_MR1G005691</name>
</gene>
<keyword evidence="3" id="KW-0611">Plant defense</keyword>
<keyword evidence="4" id="KW-0175">Coiled coil</keyword>
<comment type="caution">
    <text evidence="10">The sequence shown here is derived from an EMBL/GenBank/DDBJ whole genome shotgun (WGS) entry which is preliminary data.</text>
</comment>
<feature type="domain" description="R13L1/DRL21-like LRR repeat region" evidence="9">
    <location>
        <begin position="1058"/>
        <end position="1193"/>
    </location>
</feature>
<reference evidence="10 11" key="1">
    <citation type="journal article" date="2019" name="Plant Biotechnol. J.">
        <title>The red bayberry genome and genetic basis of sex determination.</title>
        <authorList>
            <person name="Jia H.M."/>
            <person name="Jia H.J."/>
            <person name="Cai Q.L."/>
            <person name="Wang Y."/>
            <person name="Zhao H.B."/>
            <person name="Yang W.F."/>
            <person name="Wang G.Y."/>
            <person name="Li Y.H."/>
            <person name="Zhan D.L."/>
            <person name="Shen Y.T."/>
            <person name="Niu Q.F."/>
            <person name="Chang L."/>
            <person name="Qiu J."/>
            <person name="Zhao L."/>
            <person name="Xie H.B."/>
            <person name="Fu W.Y."/>
            <person name="Jin J."/>
            <person name="Li X.W."/>
            <person name="Jiao Y."/>
            <person name="Zhou C.C."/>
            <person name="Tu T."/>
            <person name="Chai C.Y."/>
            <person name="Gao J.L."/>
            <person name="Fan L.J."/>
            <person name="van de Weg E."/>
            <person name="Wang J.Y."/>
            <person name="Gao Z.S."/>
        </authorList>
    </citation>
    <scope>NUCLEOTIDE SEQUENCE [LARGE SCALE GENOMIC DNA]</scope>
    <source>
        <tissue evidence="10">Leaves</tissue>
    </source>
</reference>
<evidence type="ECO:0000259" key="8">
    <source>
        <dbReference type="Pfam" id="PF23559"/>
    </source>
</evidence>
<dbReference type="Pfam" id="PF00931">
    <property type="entry name" value="NB-ARC"/>
    <property type="match status" value="1"/>
</dbReference>
<dbReference type="Gene3D" id="1.10.8.430">
    <property type="entry name" value="Helical domain of apoptotic protease-activating factors"/>
    <property type="match status" value="1"/>
</dbReference>
<accession>A0A6A1WR91</accession>
<dbReference type="GO" id="GO:0043531">
    <property type="term" value="F:ADP binding"/>
    <property type="evidence" value="ECO:0007669"/>
    <property type="project" value="InterPro"/>
</dbReference>
<dbReference type="PANTHER" id="PTHR35507:SF1">
    <property type="entry name" value="TMF_TATA_BD DOMAIN-CONTAINING PROTEIN"/>
    <property type="match status" value="1"/>
</dbReference>
<dbReference type="FunFam" id="1.10.10.10:FF:000322">
    <property type="entry name" value="Probable disease resistance protein At1g63360"/>
    <property type="match status" value="1"/>
</dbReference>
<dbReference type="Pfam" id="PF18052">
    <property type="entry name" value="Rx_N"/>
    <property type="match status" value="1"/>
</dbReference>
<dbReference type="GO" id="GO:0051707">
    <property type="term" value="P:response to other organism"/>
    <property type="evidence" value="ECO:0007669"/>
    <property type="project" value="UniProtKB-ARBA"/>
</dbReference>
<evidence type="ECO:0000259" key="9">
    <source>
        <dbReference type="Pfam" id="PF25019"/>
    </source>
</evidence>
<dbReference type="InterPro" id="IPR042197">
    <property type="entry name" value="Apaf_helical"/>
</dbReference>
<feature type="region of interest" description="Disordered" evidence="5">
    <location>
        <begin position="402"/>
        <end position="427"/>
    </location>
</feature>
<evidence type="ECO:0000259" key="6">
    <source>
        <dbReference type="Pfam" id="PF00931"/>
    </source>
</evidence>
<evidence type="ECO:0000313" key="11">
    <source>
        <dbReference type="Proteomes" id="UP000516437"/>
    </source>
</evidence>
<feature type="domain" description="Disease resistance N-terminal" evidence="7">
    <location>
        <begin position="503"/>
        <end position="596"/>
    </location>
</feature>
<keyword evidence="1" id="KW-0677">Repeat</keyword>
<dbReference type="Gene3D" id="1.20.5.4130">
    <property type="match status" value="1"/>
</dbReference>
<evidence type="ECO:0000256" key="1">
    <source>
        <dbReference type="ARBA" id="ARBA00022737"/>
    </source>
</evidence>
<feature type="coiled-coil region" evidence="4">
    <location>
        <begin position="267"/>
        <end position="326"/>
    </location>
</feature>
<feature type="compositionally biased region" description="Polar residues" evidence="5">
    <location>
        <begin position="402"/>
        <end position="421"/>
    </location>
</feature>
<organism evidence="10 11">
    <name type="scientific">Morella rubra</name>
    <name type="common">Chinese bayberry</name>
    <dbReference type="NCBI Taxonomy" id="262757"/>
    <lineage>
        <taxon>Eukaryota</taxon>
        <taxon>Viridiplantae</taxon>
        <taxon>Streptophyta</taxon>
        <taxon>Embryophyta</taxon>
        <taxon>Tracheophyta</taxon>
        <taxon>Spermatophyta</taxon>
        <taxon>Magnoliopsida</taxon>
        <taxon>eudicotyledons</taxon>
        <taxon>Gunneridae</taxon>
        <taxon>Pentapetalae</taxon>
        <taxon>rosids</taxon>
        <taxon>fabids</taxon>
        <taxon>Fagales</taxon>
        <taxon>Myricaceae</taxon>
        <taxon>Morella</taxon>
    </lineage>
</organism>
<dbReference type="OrthoDB" id="1894403at2759"/>
<dbReference type="InterPro" id="IPR032675">
    <property type="entry name" value="LRR_dom_sf"/>
</dbReference>
<dbReference type="InterPro" id="IPR058922">
    <property type="entry name" value="WHD_DRP"/>
</dbReference>
<dbReference type="SUPFAM" id="SSF52058">
    <property type="entry name" value="L domain-like"/>
    <property type="match status" value="1"/>
</dbReference>
<dbReference type="Gene3D" id="1.10.10.10">
    <property type="entry name" value="Winged helix-like DNA-binding domain superfamily/Winged helix DNA-binding domain"/>
    <property type="match status" value="1"/>
</dbReference>
<evidence type="ECO:0000256" key="4">
    <source>
        <dbReference type="SAM" id="Coils"/>
    </source>
</evidence>
<evidence type="ECO:0000313" key="10">
    <source>
        <dbReference type="EMBL" id="KAB1227684.1"/>
    </source>
</evidence>
<proteinExistence type="predicted"/>
<name>A0A6A1WR91_9ROSI</name>
<dbReference type="GO" id="GO:0006952">
    <property type="term" value="P:defense response"/>
    <property type="evidence" value="ECO:0007669"/>
    <property type="project" value="UniProtKB-KW"/>
</dbReference>
<dbReference type="PANTHER" id="PTHR35507">
    <property type="entry name" value="OS09G0488600 PROTEIN"/>
    <property type="match status" value="1"/>
</dbReference>
<dbReference type="InterPro" id="IPR002182">
    <property type="entry name" value="NB-ARC"/>
</dbReference>
<dbReference type="EMBL" id="RXIC02000019">
    <property type="protein sequence ID" value="KAB1227684.1"/>
    <property type="molecule type" value="Genomic_DNA"/>
</dbReference>
<dbReference type="Pfam" id="PF25019">
    <property type="entry name" value="LRR_R13L1-DRL21"/>
    <property type="match status" value="1"/>
</dbReference>
<dbReference type="InterPro" id="IPR027417">
    <property type="entry name" value="P-loop_NTPase"/>
</dbReference>
<dbReference type="Pfam" id="PF23559">
    <property type="entry name" value="WHD_DRP"/>
    <property type="match status" value="1"/>
</dbReference>
<dbReference type="Gene3D" id="3.40.50.300">
    <property type="entry name" value="P-loop containing nucleotide triphosphate hydrolases"/>
    <property type="match status" value="1"/>
</dbReference>
<dbReference type="InterPro" id="IPR036388">
    <property type="entry name" value="WH-like_DNA-bd_sf"/>
</dbReference>
<evidence type="ECO:0000256" key="2">
    <source>
        <dbReference type="ARBA" id="ARBA00022741"/>
    </source>
</evidence>
<feature type="domain" description="Disease resistance protein winged helix" evidence="8">
    <location>
        <begin position="918"/>
        <end position="985"/>
    </location>
</feature>
<feature type="domain" description="NB-ARC" evidence="6">
    <location>
        <begin position="671"/>
        <end position="836"/>
    </location>
</feature>